<dbReference type="Proteomes" id="UP000294937">
    <property type="component" value="Unassembled WGS sequence"/>
</dbReference>
<dbReference type="EMBL" id="SMAG01000014">
    <property type="protein sequence ID" value="TCS92225.1"/>
    <property type="molecule type" value="Genomic_DNA"/>
</dbReference>
<evidence type="ECO:0000256" key="1">
    <source>
        <dbReference type="SAM" id="MobiDB-lite"/>
    </source>
</evidence>
<feature type="transmembrane region" description="Helical" evidence="2">
    <location>
        <begin position="117"/>
        <end position="136"/>
    </location>
</feature>
<feature type="transmembrane region" description="Helical" evidence="2">
    <location>
        <begin position="142"/>
        <end position="162"/>
    </location>
</feature>
<accession>A0A4R3L5B2</accession>
<gene>
    <name evidence="3" type="ORF">EDD58_11416</name>
</gene>
<feature type="compositionally biased region" description="Polar residues" evidence="1">
    <location>
        <begin position="193"/>
        <end position="232"/>
    </location>
</feature>
<dbReference type="AlphaFoldDB" id="A0A4R3L5B2"/>
<feature type="transmembrane region" description="Helical" evidence="2">
    <location>
        <begin position="87"/>
        <end position="105"/>
    </location>
</feature>
<comment type="caution">
    <text evidence="3">The sequence shown here is derived from an EMBL/GenBank/DDBJ whole genome shotgun (WGS) entry which is preliminary data.</text>
</comment>
<protein>
    <submittedName>
        <fullName evidence="3">Uncharacterized protein</fullName>
    </submittedName>
</protein>
<feature type="non-terminal residue" evidence="3">
    <location>
        <position position="232"/>
    </location>
</feature>
<feature type="transmembrane region" description="Helical" evidence="2">
    <location>
        <begin position="48"/>
        <end position="67"/>
    </location>
</feature>
<keyword evidence="2" id="KW-0812">Transmembrane</keyword>
<feature type="region of interest" description="Disordered" evidence="1">
    <location>
        <begin position="188"/>
        <end position="232"/>
    </location>
</feature>
<name>A0A4R3L5B2_9BACL</name>
<organism evidence="3 4">
    <name type="scientific">Hazenella coriacea</name>
    <dbReference type="NCBI Taxonomy" id="1179467"/>
    <lineage>
        <taxon>Bacteria</taxon>
        <taxon>Bacillati</taxon>
        <taxon>Bacillota</taxon>
        <taxon>Bacilli</taxon>
        <taxon>Bacillales</taxon>
        <taxon>Thermoactinomycetaceae</taxon>
        <taxon>Hazenella</taxon>
    </lineage>
</organism>
<evidence type="ECO:0000313" key="4">
    <source>
        <dbReference type="Proteomes" id="UP000294937"/>
    </source>
</evidence>
<keyword evidence="4" id="KW-1185">Reference proteome</keyword>
<keyword evidence="2" id="KW-0472">Membrane</keyword>
<keyword evidence="2" id="KW-1133">Transmembrane helix</keyword>
<sequence length="232" mass="25771">MYHNNNKTPSWVIRGHIRQPNLIVRGLYGVFDWFGDFKPMISAFFGSIGRLSLVITNLVILVGTIILSASHSLELLRDAGFMYGLEWIAVIVWESCFIFSSIILSNDFKKGNLKSGWAPWLGFLLGFGFVELSNISGMSDTWIGRAIGICTPILLLVSKGLLAHQFKKKSNQPTESISQVDLADQVERAAKQIQPTEPDQPSEPTNQVDPNNQIEQPTESISQVEHATDQPG</sequence>
<reference evidence="3 4" key="1">
    <citation type="submission" date="2019-03" db="EMBL/GenBank/DDBJ databases">
        <title>Genomic Encyclopedia of Type Strains, Phase IV (KMG-IV): sequencing the most valuable type-strain genomes for metagenomic binning, comparative biology and taxonomic classification.</title>
        <authorList>
            <person name="Goeker M."/>
        </authorList>
    </citation>
    <scope>NUCLEOTIDE SEQUENCE [LARGE SCALE GENOMIC DNA]</scope>
    <source>
        <strain evidence="3 4">DSM 45707</strain>
    </source>
</reference>
<evidence type="ECO:0000256" key="2">
    <source>
        <dbReference type="SAM" id="Phobius"/>
    </source>
</evidence>
<evidence type="ECO:0000313" key="3">
    <source>
        <dbReference type="EMBL" id="TCS92225.1"/>
    </source>
</evidence>
<proteinExistence type="predicted"/>